<sequence length="490" mass="55236">MKLPTAPPLIQYDPKLEEAITRIEDRLKASYGMGKRAIALLLLQGDREIEELVEAKEGEEVIGAVRQIVREVKAGGERSPLYRITMTRQRLSEYIASKVIEQSAFKPKTFSDQLSDWLIHPFWGSLFLLALLYFGFYQFVGVFAAGTLVEFLEDTIFGNYIIPPIERFFNWLIPWAWLRDLFVGDYGIFTLGIRYAIALLLPIVTAFFLVFSLVEDSGYFPRLALLVDRLFKGIGLSGRAVIPMVLGFGCDTMATLVTRILETRRERIIATLLLALAVPCSAQLGVMMATVSKVKGGILVWALFVFGVFLLVGFLTAKLLPGEPPRFFLEVVPLRLPRLENVLVKTWTRLQWYLLEVTPLFVLASILIWLGQLTHLFDLVIAALSVPVQWIGLPKEMATVILFGFFRRDYGAAGLLDMVEKGTISGIDLVTTAIVLTLFIPCIAQFLMMVREQGWRVALIIFGFILPFAFFCGFIAKHLLLWLHQLGLMA</sequence>
<evidence type="ECO:0000259" key="2">
    <source>
        <dbReference type="Pfam" id="PF07664"/>
    </source>
</evidence>
<dbReference type="InterPro" id="IPR011642">
    <property type="entry name" value="Gate_dom"/>
</dbReference>
<feature type="domain" description="Ferrous iron transport protein B C-terminal" evidence="2">
    <location>
        <begin position="299"/>
        <end position="349"/>
    </location>
</feature>
<dbReference type="Proteomes" id="UP001204798">
    <property type="component" value="Unassembled WGS sequence"/>
</dbReference>
<evidence type="ECO:0000259" key="3">
    <source>
        <dbReference type="Pfam" id="PF07670"/>
    </source>
</evidence>
<keyword evidence="6" id="KW-1185">Reference proteome</keyword>
<evidence type="ECO:0000256" key="1">
    <source>
        <dbReference type="SAM" id="Phobius"/>
    </source>
</evidence>
<keyword evidence="1" id="KW-0812">Transmembrane</keyword>
<keyword evidence="1" id="KW-1133">Transmembrane helix</keyword>
<organism evidence="5 6">
    <name type="scientific">Candidatus Fervidibacter sacchari</name>
    <dbReference type="NCBI Taxonomy" id="1448929"/>
    <lineage>
        <taxon>Bacteria</taxon>
        <taxon>Candidatus Fervidibacterota</taxon>
        <taxon>Candidatus Fervidibacter</taxon>
    </lineage>
</organism>
<dbReference type="Pfam" id="PF07664">
    <property type="entry name" value="FeoB_C"/>
    <property type="match status" value="1"/>
</dbReference>
<feature type="transmembrane region" description="Helical" evidence="1">
    <location>
        <begin position="195"/>
        <end position="214"/>
    </location>
</feature>
<dbReference type="RefSeq" id="WP_259102172.1">
    <property type="nucleotide sequence ID" value="NZ_CP130454.1"/>
</dbReference>
<gene>
    <name evidence="5" type="ORF">M2350_003659</name>
</gene>
<feature type="transmembrane region" description="Helical" evidence="1">
    <location>
        <begin position="353"/>
        <end position="373"/>
    </location>
</feature>
<feature type="transmembrane region" description="Helical" evidence="1">
    <location>
        <begin position="269"/>
        <end position="292"/>
    </location>
</feature>
<dbReference type="Pfam" id="PF17910">
    <property type="entry name" value="FeoB_Cyto"/>
    <property type="match status" value="1"/>
</dbReference>
<feature type="domain" description="Nucleoside transporter/FeoB GTPase Gate" evidence="3">
    <location>
        <begin position="355"/>
        <end position="454"/>
    </location>
</feature>
<feature type="transmembrane region" description="Helical" evidence="1">
    <location>
        <begin position="454"/>
        <end position="476"/>
    </location>
</feature>
<feature type="transmembrane region" description="Helical" evidence="1">
    <location>
        <begin position="379"/>
        <end position="406"/>
    </location>
</feature>
<reference evidence="5 6" key="1">
    <citation type="submission" date="2022-08" db="EMBL/GenBank/DDBJ databases">
        <title>Bacterial and archaeal communities from various locations to study Microbial Dark Matter (Phase II).</title>
        <authorList>
            <person name="Stepanauskas R."/>
        </authorList>
    </citation>
    <scope>NUCLEOTIDE SEQUENCE [LARGE SCALE GENOMIC DNA]</scope>
    <source>
        <strain evidence="5 6">PD1</strain>
    </source>
</reference>
<accession>A0ABT2ETB4</accession>
<dbReference type="EMBL" id="JANUCP010000011">
    <property type="protein sequence ID" value="MCS3921213.1"/>
    <property type="molecule type" value="Genomic_DNA"/>
</dbReference>
<name>A0ABT2ETB4_9BACT</name>
<dbReference type="InterPro" id="IPR041069">
    <property type="entry name" value="FeoB_Cyto"/>
</dbReference>
<feature type="domain" description="Nucleoside transporter/FeoB GTPase Gate" evidence="3">
    <location>
        <begin position="200"/>
        <end position="291"/>
    </location>
</feature>
<dbReference type="InterPro" id="IPR050860">
    <property type="entry name" value="FeoB_GTPase"/>
</dbReference>
<evidence type="ECO:0000313" key="6">
    <source>
        <dbReference type="Proteomes" id="UP001204798"/>
    </source>
</evidence>
<feature type="transmembrane region" description="Helical" evidence="1">
    <location>
        <begin position="427"/>
        <end position="448"/>
    </location>
</feature>
<feature type="transmembrane region" description="Helical" evidence="1">
    <location>
        <begin position="234"/>
        <end position="257"/>
    </location>
</feature>
<dbReference type="InterPro" id="IPR011640">
    <property type="entry name" value="Fe2_transport_prot_B_C"/>
</dbReference>
<evidence type="ECO:0000259" key="4">
    <source>
        <dbReference type="Pfam" id="PF17910"/>
    </source>
</evidence>
<dbReference type="PANTHER" id="PTHR43185">
    <property type="entry name" value="FERROUS IRON TRANSPORT PROTEIN B"/>
    <property type="match status" value="1"/>
</dbReference>
<comment type="caution">
    <text evidence="5">The sequence shown here is derived from an EMBL/GenBank/DDBJ whole genome shotgun (WGS) entry which is preliminary data.</text>
</comment>
<feature type="transmembrane region" description="Helical" evidence="1">
    <location>
        <begin position="298"/>
        <end position="320"/>
    </location>
</feature>
<keyword evidence="1" id="KW-0472">Membrane</keyword>
<evidence type="ECO:0000313" key="5">
    <source>
        <dbReference type="EMBL" id="MCS3921213.1"/>
    </source>
</evidence>
<dbReference type="PANTHER" id="PTHR43185:SF1">
    <property type="entry name" value="FE(2+) TRANSPORTER FEOB"/>
    <property type="match status" value="1"/>
</dbReference>
<dbReference type="Pfam" id="PF07670">
    <property type="entry name" value="Gate"/>
    <property type="match status" value="2"/>
</dbReference>
<proteinExistence type="predicted"/>
<feature type="transmembrane region" description="Helical" evidence="1">
    <location>
        <begin position="126"/>
        <end position="148"/>
    </location>
</feature>
<feature type="domain" description="FeoB cytosolic helical" evidence="4">
    <location>
        <begin position="12"/>
        <end position="100"/>
    </location>
</feature>
<dbReference type="Gene3D" id="1.10.287.1770">
    <property type="match status" value="1"/>
</dbReference>
<protein>
    <submittedName>
        <fullName evidence="5">Ferrous iron transport protein B</fullName>
    </submittedName>
</protein>